<comment type="similarity">
    <text evidence="1">Belongs to the UPF0111 family.</text>
</comment>
<sequence length="215" mass="25075">MLFFEKANKSIELIDQFLNCVDQSLLLFKEGVKNYLYSNGENFSANLQSMANAELESDKLRRKIENTLFSQSLMPELRGDFMRLLEELDNIIDQAKKNLFQFDVEMPHIPAELIPDFIRLTQISVSAAESVIPAAKSYFTEPVTVNEKIHRVYFYEKEADLLADIIRRRIFREMPDLKLSEKFHLRYFTLHIEMISDTAEKVADLLSIMAIKRVV</sequence>
<dbReference type="PANTHER" id="PTHR36536:SF3">
    <property type="entry name" value="UPF0111 PROTEIN HI_1603"/>
    <property type="match status" value="1"/>
</dbReference>
<dbReference type="AlphaFoldDB" id="A0A645C521"/>
<evidence type="ECO:0008006" key="3">
    <source>
        <dbReference type="Google" id="ProtNLM"/>
    </source>
</evidence>
<dbReference type="InterPro" id="IPR038078">
    <property type="entry name" value="PhoU-like_sf"/>
</dbReference>
<dbReference type="PANTHER" id="PTHR36536">
    <property type="entry name" value="UPF0111 PROTEIN HI_1603"/>
    <property type="match status" value="1"/>
</dbReference>
<dbReference type="InterPro" id="IPR002727">
    <property type="entry name" value="DUF47"/>
</dbReference>
<evidence type="ECO:0000313" key="2">
    <source>
        <dbReference type="EMBL" id="MPM72071.1"/>
    </source>
</evidence>
<dbReference type="InterPro" id="IPR018445">
    <property type="entry name" value="Put_Phosphate_transp_reg"/>
</dbReference>
<name>A0A645C521_9ZZZZ</name>
<comment type="caution">
    <text evidence="2">The sequence shown here is derived from an EMBL/GenBank/DDBJ whole genome shotgun (WGS) entry which is preliminary data.</text>
</comment>
<gene>
    <name evidence="2" type="ORF">SDC9_119044</name>
</gene>
<proteinExistence type="inferred from homology"/>
<organism evidence="2">
    <name type="scientific">bioreactor metagenome</name>
    <dbReference type="NCBI Taxonomy" id="1076179"/>
    <lineage>
        <taxon>unclassified sequences</taxon>
        <taxon>metagenomes</taxon>
        <taxon>ecological metagenomes</taxon>
    </lineage>
</organism>
<accession>A0A645C521</accession>
<dbReference type="EMBL" id="VSSQ01024513">
    <property type="protein sequence ID" value="MPM72071.1"/>
    <property type="molecule type" value="Genomic_DNA"/>
</dbReference>
<dbReference type="Pfam" id="PF01865">
    <property type="entry name" value="PhoU_div"/>
    <property type="match status" value="1"/>
</dbReference>
<dbReference type="Gene3D" id="1.20.58.220">
    <property type="entry name" value="Phosphate transport system protein phou homolog 2, domain 2"/>
    <property type="match status" value="1"/>
</dbReference>
<protein>
    <recommendedName>
        <fullName evidence="3">DUF47 domain-containing protein</fullName>
    </recommendedName>
</protein>
<reference evidence="2" key="1">
    <citation type="submission" date="2019-08" db="EMBL/GenBank/DDBJ databases">
        <authorList>
            <person name="Kucharzyk K."/>
            <person name="Murdoch R.W."/>
            <person name="Higgins S."/>
            <person name="Loffler F."/>
        </authorList>
    </citation>
    <scope>NUCLEOTIDE SEQUENCE</scope>
</reference>
<evidence type="ECO:0000256" key="1">
    <source>
        <dbReference type="ARBA" id="ARBA00008591"/>
    </source>
</evidence>